<sequence length="167" mass="19318">MMLKNIAIFIFLISLYSCTNTENFDISPIDPVINKQFLTGQGLDTRLFSTKDIFQYYEIDNYKGFENKELLQKLNAFIQETYPTATTKFPETLTIFFYRKNSFSNYGDGIYEAARDNEFGRIDKEDDNLVALSRISHATGSLKLLKHTFIYNHGKTVLDLTDTLAFK</sequence>
<proteinExistence type="predicted"/>
<keyword evidence="2" id="KW-1185">Reference proteome</keyword>
<reference evidence="1 2" key="1">
    <citation type="submission" date="2013-09" db="EMBL/GenBank/DDBJ databases">
        <authorList>
            <person name="Zeng Z."/>
            <person name="Chen C."/>
        </authorList>
    </citation>
    <scope>NUCLEOTIDE SEQUENCE [LARGE SCALE GENOMIC DNA]</scope>
    <source>
        <strain evidence="1 2">WB 3.3-2</strain>
    </source>
</reference>
<dbReference type="Proteomes" id="UP000030152">
    <property type="component" value="Unassembled WGS sequence"/>
</dbReference>
<gene>
    <name evidence="1" type="ORF">Q765_18240</name>
</gene>
<accession>A0A0A2LXH0</accession>
<dbReference type="EMBL" id="JRLX01000028">
    <property type="protein sequence ID" value="KGO85082.1"/>
    <property type="molecule type" value="Genomic_DNA"/>
</dbReference>
<evidence type="ECO:0000313" key="1">
    <source>
        <dbReference type="EMBL" id="KGO85082.1"/>
    </source>
</evidence>
<name>A0A0A2LXH0_9FLAO</name>
<evidence type="ECO:0000313" key="2">
    <source>
        <dbReference type="Proteomes" id="UP000030152"/>
    </source>
</evidence>
<dbReference type="eggNOG" id="ENOG5033CFH">
    <property type="taxonomic scope" value="Bacteria"/>
</dbReference>
<evidence type="ECO:0008006" key="3">
    <source>
        <dbReference type="Google" id="ProtNLM"/>
    </source>
</evidence>
<protein>
    <recommendedName>
        <fullName evidence="3">Lipoprotein</fullName>
    </recommendedName>
</protein>
<dbReference type="RefSeq" id="WP_020212016.1">
    <property type="nucleotide sequence ID" value="NZ_JRLX01000028.1"/>
</dbReference>
<dbReference type="AlphaFoldDB" id="A0A0A2LXH0"/>
<dbReference type="PROSITE" id="PS51257">
    <property type="entry name" value="PROKAR_LIPOPROTEIN"/>
    <property type="match status" value="1"/>
</dbReference>
<comment type="caution">
    <text evidence="1">The sequence shown here is derived from an EMBL/GenBank/DDBJ whole genome shotgun (WGS) entry which is preliminary data.</text>
</comment>
<organism evidence="1 2">
    <name type="scientific">Flavobacterium rivuli WB 3.3-2 = DSM 21788</name>
    <dbReference type="NCBI Taxonomy" id="1121895"/>
    <lineage>
        <taxon>Bacteria</taxon>
        <taxon>Pseudomonadati</taxon>
        <taxon>Bacteroidota</taxon>
        <taxon>Flavobacteriia</taxon>
        <taxon>Flavobacteriales</taxon>
        <taxon>Flavobacteriaceae</taxon>
        <taxon>Flavobacterium</taxon>
    </lineage>
</organism>
<dbReference type="OrthoDB" id="1260831at2"/>